<evidence type="ECO:0000313" key="3">
    <source>
        <dbReference type="Proteomes" id="UP000005727"/>
    </source>
</evidence>
<dbReference type="EMBL" id="EQ999575">
    <property type="protein sequence ID" value="EEY03036.1"/>
    <property type="molecule type" value="Genomic_DNA"/>
</dbReference>
<reference evidence="2 3" key="1">
    <citation type="submission" date="2009-01" db="EMBL/GenBank/DDBJ databases">
        <title>The Genome Sequence of Brucella neotomae 5K33.</title>
        <authorList>
            <consortium name="The Broad Institute Genome Sequencing Platform"/>
            <person name="Ward D."/>
            <person name="Young S.K."/>
            <person name="Kodira C.D."/>
            <person name="Zeng Q."/>
            <person name="Koehrsen M."/>
            <person name="Alvarado L."/>
            <person name="Berlin A."/>
            <person name="Borenstein D."/>
            <person name="Chen Z."/>
            <person name="Engels R."/>
            <person name="Freedman E."/>
            <person name="Gellesch M."/>
            <person name="Goldberg J."/>
            <person name="Griggs A."/>
            <person name="Gujja S."/>
            <person name="Heiman D."/>
            <person name="Hepburn T."/>
            <person name="Howarth C."/>
            <person name="Jen D."/>
            <person name="Larson L."/>
            <person name="Lewis B."/>
            <person name="Mehta T."/>
            <person name="Park D."/>
            <person name="Pearson M."/>
            <person name="Roberts A."/>
            <person name="Saif S."/>
            <person name="Shea T."/>
            <person name="Shenoy N."/>
            <person name="Sisk P."/>
            <person name="Stolte C."/>
            <person name="Sykes S."/>
            <person name="Walk T."/>
            <person name="White J."/>
            <person name="Yandava C."/>
            <person name="Whatmore A.M."/>
            <person name="Perrett L.L."/>
            <person name="O'Callaghan D."/>
            <person name="Nusbaum C."/>
            <person name="Galagan J."/>
            <person name="Birren B."/>
        </authorList>
    </citation>
    <scope>NUCLEOTIDE SEQUENCE [LARGE SCALE GENOMIC DNA]</scope>
    <source>
        <strain evidence="2 3">5K33</strain>
    </source>
</reference>
<dbReference type="Proteomes" id="UP000005727">
    <property type="component" value="Unassembled WGS sequence"/>
</dbReference>
<proteinExistence type="predicted"/>
<protein>
    <submittedName>
        <fullName evidence="2">Uncharacterized protein</fullName>
    </submittedName>
</protein>
<feature type="region of interest" description="Disordered" evidence="1">
    <location>
        <begin position="71"/>
        <end position="91"/>
    </location>
</feature>
<dbReference type="AlphaFoldDB" id="A0A7U8PWH9"/>
<evidence type="ECO:0000256" key="1">
    <source>
        <dbReference type="SAM" id="MobiDB-lite"/>
    </source>
</evidence>
<accession>A0A7U8PWH9</accession>
<name>A0A7U8PWH9_BRUNE</name>
<organism evidence="2 3">
    <name type="scientific">Brucella neotomae 5K33</name>
    <dbReference type="NCBI Taxonomy" id="520456"/>
    <lineage>
        <taxon>Bacteria</taxon>
        <taxon>Pseudomonadati</taxon>
        <taxon>Pseudomonadota</taxon>
        <taxon>Alphaproteobacteria</taxon>
        <taxon>Hyphomicrobiales</taxon>
        <taxon>Brucellaceae</taxon>
        <taxon>Brucella/Ochrobactrum group</taxon>
        <taxon>Brucella</taxon>
    </lineage>
</organism>
<evidence type="ECO:0000313" key="2">
    <source>
        <dbReference type="EMBL" id="EEY03036.1"/>
    </source>
</evidence>
<keyword evidence="3" id="KW-1185">Reference proteome</keyword>
<sequence>MDGFASCGVWFSERKHIDMRSVRTIIRPGAAFIAMLYATVSVHAGGQGGYGGLNMNPYGYPGGNGNSATGMGGDGGQGYNNPDPTGAGGTVGNLITSPTTIISNITGGLVDAPLTRTDLEAMPVVVVVRVLQQLRT</sequence>
<gene>
    <name evidence="2" type="ORF">BANG_02767</name>
</gene>